<protein>
    <submittedName>
        <fullName evidence="1">Uncharacterized protein</fullName>
    </submittedName>
</protein>
<gene>
    <name evidence="1" type="ORF">N7458_000056</name>
</gene>
<evidence type="ECO:0000313" key="2">
    <source>
        <dbReference type="Proteomes" id="UP001213681"/>
    </source>
</evidence>
<organism evidence="1 2">
    <name type="scientific">Penicillium daleae</name>
    <dbReference type="NCBI Taxonomy" id="63821"/>
    <lineage>
        <taxon>Eukaryota</taxon>
        <taxon>Fungi</taxon>
        <taxon>Dikarya</taxon>
        <taxon>Ascomycota</taxon>
        <taxon>Pezizomycotina</taxon>
        <taxon>Eurotiomycetes</taxon>
        <taxon>Eurotiomycetidae</taxon>
        <taxon>Eurotiales</taxon>
        <taxon>Aspergillaceae</taxon>
        <taxon>Penicillium</taxon>
    </lineage>
</organism>
<proteinExistence type="predicted"/>
<dbReference type="Proteomes" id="UP001213681">
    <property type="component" value="Unassembled WGS sequence"/>
</dbReference>
<comment type="caution">
    <text evidence="1">The sequence shown here is derived from an EMBL/GenBank/DDBJ whole genome shotgun (WGS) entry which is preliminary data.</text>
</comment>
<accession>A0AAD6CG13</accession>
<reference evidence="1" key="2">
    <citation type="journal article" date="2023" name="IMA Fungus">
        <title>Comparative genomic study of the Penicillium genus elucidates a diverse pangenome and 15 lateral gene transfer events.</title>
        <authorList>
            <person name="Petersen C."/>
            <person name="Sorensen T."/>
            <person name="Nielsen M.R."/>
            <person name="Sondergaard T.E."/>
            <person name="Sorensen J.L."/>
            <person name="Fitzpatrick D.A."/>
            <person name="Frisvad J.C."/>
            <person name="Nielsen K.L."/>
        </authorList>
    </citation>
    <scope>NUCLEOTIDE SEQUENCE</scope>
    <source>
        <strain evidence="1">IBT 16125</strain>
    </source>
</reference>
<evidence type="ECO:0000313" key="1">
    <source>
        <dbReference type="EMBL" id="KAJ5464370.1"/>
    </source>
</evidence>
<dbReference type="GeneID" id="81593693"/>
<sequence>MAIRKAFFSLLSRTPLLNQIQQAAAHQSGKDSHQEQGTWFRELEKKDGLDAQCQWIREHKAVMREGKQLVQREMHISAQLAYIQNTADEKLLLDPSTQDQILKYEAELKQINQEYLQYCQRIAELESYKPPGRLAGHHLDLHGQQASPEVWKAGQDRCRRRGGCCGRDCGCCERNLRIVRDRAVGMQYIHCRRGCGCCKRHRGESRALRLERQLTPDGYVP</sequence>
<reference evidence="1" key="1">
    <citation type="submission" date="2022-12" db="EMBL/GenBank/DDBJ databases">
        <authorList>
            <person name="Petersen C."/>
        </authorList>
    </citation>
    <scope>NUCLEOTIDE SEQUENCE</scope>
    <source>
        <strain evidence="1">IBT 16125</strain>
    </source>
</reference>
<dbReference type="AlphaFoldDB" id="A0AAD6CG13"/>
<dbReference type="RefSeq" id="XP_056771217.1">
    <property type="nucleotide sequence ID" value="XM_056903450.1"/>
</dbReference>
<dbReference type="EMBL" id="JAPVEA010000001">
    <property type="protein sequence ID" value="KAJ5464370.1"/>
    <property type="molecule type" value="Genomic_DNA"/>
</dbReference>
<keyword evidence="2" id="KW-1185">Reference proteome</keyword>
<name>A0AAD6CG13_9EURO</name>